<accession>A0A0V8I5L6</accession>
<comment type="caution">
    <text evidence="1">The sequence shown here is derived from an EMBL/GenBank/DDBJ whole genome shotgun (WGS) entry which is preliminary data.</text>
</comment>
<gene>
    <name evidence="1" type="ORF">AS031_18275</name>
</gene>
<evidence type="ECO:0000313" key="1">
    <source>
        <dbReference type="EMBL" id="KSU70004.1"/>
    </source>
</evidence>
<proteinExistence type="predicted"/>
<evidence type="ECO:0008006" key="3">
    <source>
        <dbReference type="Google" id="ProtNLM"/>
    </source>
</evidence>
<name>A0A0V8I5L6_9MICC</name>
<protein>
    <recommendedName>
        <fullName evidence="3">Phenylacetic acid degradation protein</fullName>
    </recommendedName>
</protein>
<dbReference type="PANTHER" id="PTHR30458">
    <property type="entry name" value="PHENYLACETIC ACID DEGRADATION PROTEIN PAA"/>
    <property type="match status" value="1"/>
</dbReference>
<dbReference type="RefSeq" id="WP_058269592.1">
    <property type="nucleotide sequence ID" value="NZ_FMAZ01000010.1"/>
</dbReference>
<dbReference type="SUPFAM" id="SSF47240">
    <property type="entry name" value="Ferritin-like"/>
    <property type="match status" value="1"/>
</dbReference>
<dbReference type="GO" id="GO:0010124">
    <property type="term" value="P:phenylacetate catabolic process"/>
    <property type="evidence" value="ECO:0007669"/>
    <property type="project" value="InterPro"/>
</dbReference>
<dbReference type="InterPro" id="IPR007814">
    <property type="entry name" value="PaaA_PaaC"/>
</dbReference>
<dbReference type="GO" id="GO:0005829">
    <property type="term" value="C:cytosol"/>
    <property type="evidence" value="ECO:0007669"/>
    <property type="project" value="TreeGrafter"/>
</dbReference>
<dbReference type="PANTHER" id="PTHR30458:SF0">
    <property type="entry name" value="1,2-PHENYLACETYL-COA EPOXIDASE, SUBUNIT C"/>
    <property type="match status" value="1"/>
</dbReference>
<dbReference type="PIRSF" id="PIRSF037834">
    <property type="entry name" value="PA_CoA_Oase3"/>
    <property type="match status" value="1"/>
</dbReference>
<dbReference type="NCBIfam" id="TIGR02158">
    <property type="entry name" value="PA_CoA_Oxy3"/>
    <property type="match status" value="1"/>
</dbReference>
<keyword evidence="2" id="KW-1185">Reference proteome</keyword>
<dbReference type="InterPro" id="IPR011882">
    <property type="entry name" value="PaaC"/>
</dbReference>
<reference evidence="1 2" key="1">
    <citation type="journal article" date="2014" name="Arch. Microbiol.">
        <title>Arthrobacter enclensis sp. nov., isolated from sediment sample.</title>
        <authorList>
            <person name="Dastager S.G."/>
            <person name="Liu Q."/>
            <person name="Tang S.K."/>
            <person name="Krishnamurthi S."/>
            <person name="Lee J.C."/>
            <person name="Li W.J."/>
        </authorList>
    </citation>
    <scope>NUCLEOTIDE SEQUENCE [LARGE SCALE GENOMIC DNA]</scope>
    <source>
        <strain evidence="1 2">NIO-1008</strain>
    </source>
</reference>
<dbReference type="Gene3D" id="1.20.1260.10">
    <property type="match status" value="1"/>
</dbReference>
<dbReference type="Pfam" id="PF05138">
    <property type="entry name" value="PaaA_PaaC"/>
    <property type="match status" value="1"/>
</dbReference>
<organism evidence="1 2">
    <name type="scientific">Pseudarthrobacter enclensis</name>
    <dbReference type="NCBI Taxonomy" id="993070"/>
    <lineage>
        <taxon>Bacteria</taxon>
        <taxon>Bacillati</taxon>
        <taxon>Actinomycetota</taxon>
        <taxon>Actinomycetes</taxon>
        <taxon>Micrococcales</taxon>
        <taxon>Micrococcaceae</taxon>
        <taxon>Pseudarthrobacter</taxon>
    </lineage>
</organism>
<dbReference type="InterPro" id="IPR052703">
    <property type="entry name" value="Aromatic_CoA_ox/epox"/>
</dbReference>
<dbReference type="InterPro" id="IPR009078">
    <property type="entry name" value="Ferritin-like_SF"/>
</dbReference>
<sequence>MTVEDPRTTAVTGLGHYVLGLGDDALVLSERCAELITRSPTIEEDLAISNIALDLLGQARGLLAHAGELEGAGRSEDDLAYLRLDTQFRNCALAEVPNGDFAFVMLRIYLLSEYFILRYAALADSADSQLSAISAKALKEVSYHKLHARDWVIRLGRGTAESAKRAQAALADAEPYFDELFDDTWIHPDLITAGIAVSEAALRDQWQAALDKTLSEADLELPGASRPFSGARHGRHTEHLGNLLALTQSLHRAHPGASW</sequence>
<dbReference type="OrthoDB" id="9789947at2"/>
<dbReference type="AlphaFoldDB" id="A0A0V8I5L6"/>
<dbReference type="EMBL" id="LNQM01000011">
    <property type="protein sequence ID" value="KSU70004.1"/>
    <property type="molecule type" value="Genomic_DNA"/>
</dbReference>
<evidence type="ECO:0000313" key="2">
    <source>
        <dbReference type="Proteomes" id="UP000053199"/>
    </source>
</evidence>
<dbReference type="InterPro" id="IPR012347">
    <property type="entry name" value="Ferritin-like"/>
</dbReference>
<dbReference type="Proteomes" id="UP000053199">
    <property type="component" value="Unassembled WGS sequence"/>
</dbReference>
<dbReference type="STRING" id="993070.AS031_18275"/>